<dbReference type="RefSeq" id="WP_089745624.1">
    <property type="nucleotide sequence ID" value="NZ_FOGF01000002.1"/>
</dbReference>
<accession>A0A1H9H9P3</accession>
<evidence type="ECO:0000313" key="3">
    <source>
        <dbReference type="Proteomes" id="UP000198556"/>
    </source>
</evidence>
<sequence length="385" mass="43669">MRKSSKSMGCLYTILISLVILCGLAVATFFWFKKEATIETIQVPQEVETIKVEEEDIRYNVLAVDTLEKISKIIRVEEEVILKAYGLKQSENFEAKKGQQIDILAAVQIVEKNNQLMAIVEAQDNTKREIVIAKPTNLKVKDIVGTGTIIVVTESNHQIAEAILVEKDLETGLLKEKGNAVAQTVAIPTVEKDIKQATSKDLEVAIDEKKAKTVSTTVPKNKAKKPIKINEINKSTSINASLLSEIDSHESSKESSSNFSSNASKEEASIIIGGDNWIEFTEKYQEDYTEEVPKYKEVEIVRNQVYYLDHEGVEHIYGWYDEIEHNQEYDTFIKEQTQDGKVHYRDVVVDKREIQVGVENVTKTRIGERQAWRNERTGEVVYQKP</sequence>
<keyword evidence="1" id="KW-0812">Transmembrane</keyword>
<keyword evidence="1" id="KW-0472">Membrane</keyword>
<dbReference type="Proteomes" id="UP000198556">
    <property type="component" value="Unassembled WGS sequence"/>
</dbReference>
<gene>
    <name evidence="2" type="ORF">SAMN05421767_10238</name>
</gene>
<proteinExistence type="predicted"/>
<keyword evidence="1" id="KW-1133">Transmembrane helix</keyword>
<organism evidence="2 3">
    <name type="scientific">Granulicatella balaenopterae</name>
    <dbReference type="NCBI Taxonomy" id="137733"/>
    <lineage>
        <taxon>Bacteria</taxon>
        <taxon>Bacillati</taxon>
        <taxon>Bacillota</taxon>
        <taxon>Bacilli</taxon>
        <taxon>Lactobacillales</taxon>
        <taxon>Carnobacteriaceae</taxon>
        <taxon>Granulicatella</taxon>
    </lineage>
</organism>
<keyword evidence="3" id="KW-1185">Reference proteome</keyword>
<evidence type="ECO:0000313" key="2">
    <source>
        <dbReference type="EMBL" id="SEQ59050.1"/>
    </source>
</evidence>
<dbReference type="AlphaFoldDB" id="A0A1H9H9P3"/>
<feature type="transmembrane region" description="Helical" evidence="1">
    <location>
        <begin position="12"/>
        <end position="32"/>
    </location>
</feature>
<protein>
    <submittedName>
        <fullName evidence="2">Uncharacterized protein</fullName>
    </submittedName>
</protein>
<dbReference type="STRING" id="137733.SAMN05421767_10238"/>
<dbReference type="EMBL" id="FOGF01000002">
    <property type="protein sequence ID" value="SEQ59050.1"/>
    <property type="molecule type" value="Genomic_DNA"/>
</dbReference>
<reference evidence="2 3" key="1">
    <citation type="submission" date="2016-10" db="EMBL/GenBank/DDBJ databases">
        <authorList>
            <person name="de Groot N.N."/>
        </authorList>
    </citation>
    <scope>NUCLEOTIDE SEQUENCE [LARGE SCALE GENOMIC DNA]</scope>
    <source>
        <strain evidence="2 3">DSM 15827</strain>
    </source>
</reference>
<name>A0A1H9H9P3_9LACT</name>
<evidence type="ECO:0000256" key="1">
    <source>
        <dbReference type="SAM" id="Phobius"/>
    </source>
</evidence>